<dbReference type="SUPFAM" id="SSF64484">
    <property type="entry name" value="beta and beta-prime subunits of DNA dependent RNA-polymerase"/>
    <property type="match status" value="1"/>
</dbReference>
<sequence>MFQKFIINLYNKLITNYCVLNCKCYQPYDSFIDYVFIQKNSYLCCVIKNNEVLHKVFPIMLGSFIDLLIRKQYDLTPNDCDITYKQFGSIIIDGEFKIIPNFITNNVNNLSVYRVKQKDQFVLWNLTSSYNTNLMSTSITECGKLMYNNPKKTKTLKKKIQITTMPADCTDDDSINYINSINPFEYNATVDEYFSLFEEINDLYFGIDELANKLLITSPYILYKVLLISNGNRLENIVKNGNMFFVLSKHVQDDANIKNFDMSIQKDYANIYMRIDGHKIDKICDFLTITKRSVTRQTRNSEALKYPKDAYGFICPLTSKEIKDAGISINISQYVIASISINLDDIYQYLKTHYNELHLSDVLDDAKTKYKLTVNGFITKYYATFDFDFFLSLKRKFNFIYFVKYKTFLNICVNNGAFLKYSNTYQIFINPCELQYFANGCQQYNINDPVIITNNNNYENNIFFRDYNIYHNLGDFTQYLPDTFIHTQPSKNTVTINNIKGSCNNIINNNEARIFLSTIGYNTGIVHKYKNITNDYQTEDEHYHHIDGEYVKRHLILDFKIEPLDSKIIKYPDFAVISKDNIISEKIKNYFENNEYYKQFTLQKKINIEQKNNFRFDSKLNETNPFIDDLFQNIHKDVVHTHININNDLQLFEEYIDNFSNYTITAIDENNTAIKRRRKIDKYRIFKLDEIYLKNYYNLLLETLNESKNTHNYQIQLYTAFGDLEGCTVEDGFIIDSTLVNHGPKKLLSTTLTIKLSDQFNLEYTHKNTLTSTNCRYEPIDLYYNGLIIFGVFISDKSINLSLNKRVKILQSTIGNHYYYFISYKTYFHMDDTLKIEFFFFLNKSIIGLHFHRFIDMNVGWKLCNMYGQKGVVAAVRDLSQFAGYTKDGRLVKPQLLMSKQSVIGRVASGQVIDMLSNKDIAYTEDGGVISPLGYTVHYIEPTSKYKFSQIRNDAMTNQNGFDSNNMTSSSLLLLQQFNELKIPLKFVINLYKLNGININF</sequence>
<keyword evidence="3" id="KW-0240">DNA-directed RNA polymerase</keyword>
<evidence type="ECO:0000256" key="5">
    <source>
        <dbReference type="ARBA" id="ARBA00022695"/>
    </source>
</evidence>
<evidence type="ECO:0000256" key="6">
    <source>
        <dbReference type="ARBA" id="ARBA00023163"/>
    </source>
</evidence>
<keyword evidence="4" id="KW-0808">Transferase</keyword>
<reference evidence="8 9" key="1">
    <citation type="journal article" date="2015" name="J. Virol.">
        <title>The genome of the nucleopolyhedrosis-causing virus from Tipula oleracea sheds new light on the Nudiviridae family.</title>
        <authorList>
            <person name="Bezier A."/>
            <person name="Theze J."/>
            <person name="Gavory F."/>
            <person name="Gaillard J."/>
            <person name="Poulain J."/>
            <person name="Drezen J.M."/>
            <person name="Herniou E.A."/>
        </authorList>
    </citation>
    <scope>NUCLEOTIDE SEQUENCE [LARGE SCALE GENOMIC DNA]</scope>
    <source>
        <strain evidence="8">35</strain>
    </source>
</reference>
<dbReference type="Proteomes" id="UP000201058">
    <property type="component" value="Segment"/>
</dbReference>
<proteinExistence type="inferred from homology"/>
<dbReference type="Gene3D" id="2.40.270.10">
    <property type="entry name" value="DNA-directed RNA polymerase, subunit 2, domain 6"/>
    <property type="match status" value="1"/>
</dbReference>
<dbReference type="OrthoDB" id="671at10239"/>
<dbReference type="EC" id="2.7.7.6" evidence="2"/>
<evidence type="ECO:0000313" key="8">
    <source>
        <dbReference type="EMBL" id="AJD20148.1"/>
    </source>
</evidence>
<dbReference type="GO" id="GO:0003899">
    <property type="term" value="F:DNA-directed RNA polymerase activity"/>
    <property type="evidence" value="ECO:0007669"/>
    <property type="project" value="UniProtKB-EC"/>
</dbReference>
<keyword evidence="9" id="KW-1185">Reference proteome</keyword>
<evidence type="ECO:0000256" key="2">
    <source>
        <dbReference type="ARBA" id="ARBA00012418"/>
    </source>
</evidence>
<keyword evidence="6" id="KW-0804">Transcription</keyword>
<keyword evidence="5" id="KW-0548">Nucleotidyltransferase</keyword>
<dbReference type="InterPro" id="IPR037033">
    <property type="entry name" value="DNA-dir_RNAP_su2_hyb_sf"/>
</dbReference>
<dbReference type="RefSeq" id="YP_009116735.1">
    <property type="nucleotide sequence ID" value="NC_026242.1"/>
</dbReference>
<dbReference type="GO" id="GO:0000428">
    <property type="term" value="C:DNA-directed RNA polymerase complex"/>
    <property type="evidence" value="ECO:0007669"/>
    <property type="project" value="UniProtKB-KW"/>
</dbReference>
<accession>A0A0B4VGT1</accession>
<dbReference type="EMBL" id="KM610234">
    <property type="protein sequence ID" value="AJD20148.1"/>
    <property type="molecule type" value="Genomic_DNA"/>
</dbReference>
<evidence type="ECO:0000256" key="4">
    <source>
        <dbReference type="ARBA" id="ARBA00022679"/>
    </source>
</evidence>
<dbReference type="KEGG" id="vg:22921802"/>
<comment type="similarity">
    <text evidence="1">Belongs to the RNA polymerase beta chain family.</text>
</comment>
<evidence type="ECO:0000256" key="1">
    <source>
        <dbReference type="ARBA" id="ARBA00006835"/>
    </source>
</evidence>
<dbReference type="GeneID" id="22921802"/>
<dbReference type="GO" id="GO:0006351">
    <property type="term" value="P:DNA-templated transcription"/>
    <property type="evidence" value="ECO:0007669"/>
    <property type="project" value="InterPro"/>
</dbReference>
<organism evidence="8 9">
    <name type="scientific">Tipula oleracea nudivirus</name>
    <dbReference type="NCBI Taxonomy" id="1546257"/>
    <lineage>
        <taxon>Viruses</taxon>
        <taxon>Viruses incertae sedis</taxon>
        <taxon>Naldaviricetes</taxon>
        <taxon>Lefavirales</taxon>
        <taxon>Nudiviridae</taxon>
        <taxon>Deltanudivirus</taxon>
        <taxon>Deltanudivirus tipoleraceae</taxon>
    </lineage>
</organism>
<evidence type="ECO:0000256" key="3">
    <source>
        <dbReference type="ARBA" id="ARBA00022478"/>
    </source>
</evidence>
<name>A0A0B4VGT1_9VIRU</name>
<evidence type="ECO:0000313" key="9">
    <source>
        <dbReference type="Proteomes" id="UP000201058"/>
    </source>
</evidence>
<comment type="catalytic activity">
    <reaction evidence="7">
        <text>RNA(n) + a ribonucleoside 5'-triphosphate = RNA(n+1) + diphosphate</text>
        <dbReference type="Rhea" id="RHEA:21248"/>
        <dbReference type="Rhea" id="RHEA-COMP:14527"/>
        <dbReference type="Rhea" id="RHEA-COMP:17342"/>
        <dbReference type="ChEBI" id="CHEBI:33019"/>
        <dbReference type="ChEBI" id="CHEBI:61557"/>
        <dbReference type="ChEBI" id="CHEBI:140395"/>
        <dbReference type="EC" id="2.7.7.6"/>
    </reaction>
</comment>
<dbReference type="GO" id="GO:0003677">
    <property type="term" value="F:DNA binding"/>
    <property type="evidence" value="ECO:0007669"/>
    <property type="project" value="InterPro"/>
</dbReference>
<evidence type="ECO:0000256" key="7">
    <source>
        <dbReference type="ARBA" id="ARBA00048552"/>
    </source>
</evidence>
<protein>
    <recommendedName>
        <fullName evidence="2">DNA-directed RNA polymerase</fullName>
        <ecNumber evidence="2">2.7.7.6</ecNumber>
    </recommendedName>
</protein>
<gene>
    <name evidence="8" type="primary">lef-8</name>
    <name evidence="8" type="ORF">TONV_088</name>
</gene>